<keyword evidence="10" id="KW-0132">Cell division</keyword>
<evidence type="ECO:0000256" key="6">
    <source>
        <dbReference type="ARBA" id="ARBA00022840"/>
    </source>
</evidence>
<dbReference type="GO" id="GO:0051301">
    <property type="term" value="P:cell division"/>
    <property type="evidence" value="ECO:0007669"/>
    <property type="project" value="UniProtKB-KW"/>
</dbReference>
<gene>
    <name evidence="14" type="primary">murE_1</name>
    <name evidence="14" type="ORF">Aargi30884_01110</name>
</gene>
<dbReference type="GO" id="GO:0005524">
    <property type="term" value="F:ATP binding"/>
    <property type="evidence" value="ECO:0007669"/>
    <property type="project" value="UniProtKB-KW"/>
</dbReference>
<dbReference type="InterPro" id="IPR005761">
    <property type="entry name" value="UDP-N-AcMur-Glu-dNH2Pim_ligase"/>
</dbReference>
<dbReference type="Gene3D" id="3.40.1390.10">
    <property type="entry name" value="MurE/MurF, N-terminal domain"/>
    <property type="match status" value="1"/>
</dbReference>
<dbReference type="PANTHER" id="PTHR23135">
    <property type="entry name" value="MUR LIGASE FAMILY MEMBER"/>
    <property type="match status" value="1"/>
</dbReference>
<comment type="similarity">
    <text evidence="2">Belongs to the MurCDEF family. MurE subfamily.</text>
</comment>
<keyword evidence="8 10" id="KW-0573">Peptidoglycan synthesis</keyword>
<dbReference type="InterPro" id="IPR004101">
    <property type="entry name" value="Mur_ligase_C"/>
</dbReference>
<keyword evidence="3" id="KW-0963">Cytoplasm</keyword>
<name>A0A6N4TE53_9FIRM</name>
<dbReference type="InterPro" id="IPR036615">
    <property type="entry name" value="Mur_ligase_C_dom_sf"/>
</dbReference>
<dbReference type="SUPFAM" id="SSF63418">
    <property type="entry name" value="MurE/MurF N-terminal domain"/>
    <property type="match status" value="1"/>
</dbReference>
<keyword evidence="9 10" id="KW-0961">Cell wall biogenesis/degradation</keyword>
<evidence type="ECO:0000313" key="14">
    <source>
        <dbReference type="EMBL" id="BBK21208.1"/>
    </source>
</evidence>
<dbReference type="InterPro" id="IPR013221">
    <property type="entry name" value="Mur_ligase_cen"/>
</dbReference>
<keyword evidence="11" id="KW-0175">Coiled coil</keyword>
<dbReference type="GO" id="GO:0009252">
    <property type="term" value="P:peptidoglycan biosynthetic process"/>
    <property type="evidence" value="ECO:0007669"/>
    <property type="project" value="UniProtKB-UniPathway"/>
</dbReference>
<evidence type="ECO:0000256" key="10">
    <source>
        <dbReference type="RuleBase" id="RU004135"/>
    </source>
</evidence>
<evidence type="ECO:0000256" key="7">
    <source>
        <dbReference type="ARBA" id="ARBA00022960"/>
    </source>
</evidence>
<evidence type="ECO:0000256" key="2">
    <source>
        <dbReference type="ARBA" id="ARBA00005898"/>
    </source>
</evidence>
<dbReference type="Proteomes" id="UP000464754">
    <property type="component" value="Chromosome"/>
</dbReference>
<dbReference type="SUPFAM" id="SSF53244">
    <property type="entry name" value="MurD-like peptide ligases, peptide-binding domain"/>
    <property type="match status" value="1"/>
</dbReference>
<dbReference type="InterPro" id="IPR018109">
    <property type="entry name" value="Folylpolyglutamate_synth_CS"/>
</dbReference>
<dbReference type="PROSITE" id="PS01011">
    <property type="entry name" value="FOLYLPOLYGLU_SYNT_1"/>
    <property type="match status" value="1"/>
</dbReference>
<evidence type="ECO:0000256" key="1">
    <source>
        <dbReference type="ARBA" id="ARBA00004752"/>
    </source>
</evidence>
<comment type="pathway">
    <text evidence="1 10">Cell wall biogenesis; peptidoglycan biosynthesis.</text>
</comment>
<dbReference type="KEGG" id="aarg:Aargi30884_01110"/>
<evidence type="ECO:0000256" key="8">
    <source>
        <dbReference type="ARBA" id="ARBA00022984"/>
    </source>
</evidence>
<evidence type="ECO:0000256" key="4">
    <source>
        <dbReference type="ARBA" id="ARBA00022598"/>
    </source>
</evidence>
<keyword evidence="5" id="KW-0547">Nucleotide-binding</keyword>
<dbReference type="GO" id="GO:0008360">
    <property type="term" value="P:regulation of cell shape"/>
    <property type="evidence" value="ECO:0007669"/>
    <property type="project" value="UniProtKB-KW"/>
</dbReference>
<evidence type="ECO:0000313" key="15">
    <source>
        <dbReference type="Proteomes" id="UP000464754"/>
    </source>
</evidence>
<proteinExistence type="inferred from homology"/>
<protein>
    <submittedName>
        <fullName evidence="14">UDP-N-acetylmuramoyl-L-alanyl-D-glutamate--2,6-diaminopimelate ligase</fullName>
    </submittedName>
</protein>
<dbReference type="EMBL" id="AP019695">
    <property type="protein sequence ID" value="BBK21208.1"/>
    <property type="molecule type" value="Genomic_DNA"/>
</dbReference>
<feature type="coiled-coil region" evidence="11">
    <location>
        <begin position="299"/>
        <end position="326"/>
    </location>
</feature>
<dbReference type="NCBIfam" id="TIGR01085">
    <property type="entry name" value="murE"/>
    <property type="match status" value="1"/>
</dbReference>
<evidence type="ECO:0000259" key="12">
    <source>
        <dbReference type="Pfam" id="PF02875"/>
    </source>
</evidence>
<dbReference type="UniPathway" id="UPA00219"/>
<dbReference type="Gene3D" id="3.90.190.20">
    <property type="entry name" value="Mur ligase, C-terminal domain"/>
    <property type="match status" value="1"/>
</dbReference>
<dbReference type="Pfam" id="PF02875">
    <property type="entry name" value="Mur_ligase_C"/>
    <property type="match status" value="1"/>
</dbReference>
<comment type="subcellular location">
    <subcellularLocation>
        <location evidence="10">Cytoplasm</location>
    </subcellularLocation>
</comment>
<keyword evidence="6" id="KW-0067">ATP-binding</keyword>
<dbReference type="Gene3D" id="3.40.1190.10">
    <property type="entry name" value="Mur-like, catalytic domain"/>
    <property type="match status" value="1"/>
</dbReference>
<dbReference type="GO" id="GO:0071555">
    <property type="term" value="P:cell wall organization"/>
    <property type="evidence" value="ECO:0007669"/>
    <property type="project" value="UniProtKB-KW"/>
</dbReference>
<feature type="domain" description="Mur ligase central" evidence="13">
    <location>
        <begin position="104"/>
        <end position="297"/>
    </location>
</feature>
<sequence length="472" mass="53917">METIKLSDVLALLHKECGKDCILQGISDDSRRVEKNWLFISHKDTYLHQMMHIQEALSKGAVVFCEYALEFENVYVISNIEQVQKEILKFYYGDLCENIKVIGISGTNGKTTTACFLTQILKKEGYKVLRIGTHLVDMNGDKQEIRNTTPDMYILAELFHEALQKQITHVVMEVSSHAIDQKRIGLLRFDLILYTNISSDHLDYHFTQVHYRYTKFKLHQYLKKGGKIIINDDGVYTDELLHVNHKNCIIVGNQSCHVVIDHQKHSKEGVSMQVQGIPFTTSLLGKWNVYNVALCITSCRILGISYEKLQEDVKELNSEKGRMEVICQEPCTAIIDYAHTASSLKEVLSYCKGICSGKLYCIIGCGGNRDKKKRSHMAQIAMIYSNIAFFTADNPRNEKVSSILLDMLEAGGENYMVFENRKYAIKHCFNIAQKNDIIVIAGKGAESTQEIDGVFYPYNDEDFVKELFHKEE</sequence>
<accession>A0A6N4TE53</accession>
<dbReference type="NCBIfam" id="NF001126">
    <property type="entry name" value="PRK00139.1-4"/>
    <property type="match status" value="1"/>
</dbReference>
<evidence type="ECO:0000259" key="13">
    <source>
        <dbReference type="Pfam" id="PF08245"/>
    </source>
</evidence>
<dbReference type="GO" id="GO:0004326">
    <property type="term" value="F:tetrahydrofolylpolyglutamate synthase activity"/>
    <property type="evidence" value="ECO:0007669"/>
    <property type="project" value="InterPro"/>
</dbReference>
<dbReference type="SUPFAM" id="SSF53623">
    <property type="entry name" value="MurD-like peptide ligases, catalytic domain"/>
    <property type="match status" value="1"/>
</dbReference>
<evidence type="ECO:0000256" key="3">
    <source>
        <dbReference type="ARBA" id="ARBA00022490"/>
    </source>
</evidence>
<keyword evidence="4 14" id="KW-0436">Ligase</keyword>
<keyword evidence="7 10" id="KW-0133">Cell shape</keyword>
<dbReference type="Pfam" id="PF08245">
    <property type="entry name" value="Mur_ligase_M"/>
    <property type="match status" value="1"/>
</dbReference>
<evidence type="ECO:0000256" key="9">
    <source>
        <dbReference type="ARBA" id="ARBA00023316"/>
    </source>
</evidence>
<reference evidence="15" key="1">
    <citation type="submission" date="2019-05" db="EMBL/GenBank/DDBJ databases">
        <title>Complete genome sequencing of Absiella argi strain JCM 30884.</title>
        <authorList>
            <person name="Sakamoto M."/>
            <person name="Murakami T."/>
            <person name="Mori H."/>
        </authorList>
    </citation>
    <scope>NUCLEOTIDE SEQUENCE [LARGE SCALE GENOMIC DNA]</scope>
    <source>
        <strain evidence="15">JCM 30884</strain>
    </source>
</reference>
<dbReference type="RefSeq" id="WP_158572211.1">
    <property type="nucleotide sequence ID" value="NZ_AP019695.1"/>
</dbReference>
<dbReference type="GO" id="GO:0005737">
    <property type="term" value="C:cytoplasm"/>
    <property type="evidence" value="ECO:0007669"/>
    <property type="project" value="UniProtKB-SubCell"/>
</dbReference>
<dbReference type="AlphaFoldDB" id="A0A6N4TE53"/>
<evidence type="ECO:0000256" key="5">
    <source>
        <dbReference type="ARBA" id="ARBA00022741"/>
    </source>
</evidence>
<keyword evidence="15" id="KW-1185">Reference proteome</keyword>
<dbReference type="InterPro" id="IPR036565">
    <property type="entry name" value="Mur-like_cat_sf"/>
</dbReference>
<evidence type="ECO:0000256" key="11">
    <source>
        <dbReference type="SAM" id="Coils"/>
    </source>
</evidence>
<dbReference type="PANTHER" id="PTHR23135:SF4">
    <property type="entry name" value="UDP-N-ACETYLMURAMOYL-L-ALANYL-D-GLUTAMATE--2,6-DIAMINOPIMELATE LIGASE MURE HOMOLOG, CHLOROPLASTIC"/>
    <property type="match status" value="1"/>
</dbReference>
<keyword evidence="10" id="KW-0131">Cell cycle</keyword>
<organism evidence="14 15">
    <name type="scientific">Amedibacterium intestinale</name>
    <dbReference type="NCBI Taxonomy" id="2583452"/>
    <lineage>
        <taxon>Bacteria</taxon>
        <taxon>Bacillati</taxon>
        <taxon>Bacillota</taxon>
        <taxon>Erysipelotrichia</taxon>
        <taxon>Erysipelotrichales</taxon>
        <taxon>Erysipelotrichaceae</taxon>
        <taxon>Amedibacterium</taxon>
    </lineage>
</organism>
<feature type="domain" description="Mur ligase C-terminal" evidence="12">
    <location>
        <begin position="321"/>
        <end position="444"/>
    </location>
</feature>
<dbReference type="InterPro" id="IPR035911">
    <property type="entry name" value="MurE/MurF_N"/>
</dbReference>